<keyword evidence="2" id="KW-1185">Reference proteome</keyword>
<dbReference type="EMBL" id="CP045809">
    <property type="protein sequence ID" value="QHN37282.1"/>
    <property type="molecule type" value="Genomic_DNA"/>
</dbReference>
<proteinExistence type="predicted"/>
<evidence type="ECO:0000313" key="1">
    <source>
        <dbReference type="EMBL" id="QHN37282.1"/>
    </source>
</evidence>
<name>A0ABX6IMW3_9ACTN</name>
<dbReference type="Proteomes" id="UP001059836">
    <property type="component" value="Chromosome"/>
</dbReference>
<gene>
    <name evidence="1" type="ORF">GII31_02450</name>
</gene>
<organism evidence="1 2">
    <name type="scientific">Gordonia pseudamarae</name>
    <dbReference type="NCBI Taxonomy" id="2831662"/>
    <lineage>
        <taxon>Bacteria</taxon>
        <taxon>Bacillati</taxon>
        <taxon>Actinomycetota</taxon>
        <taxon>Actinomycetes</taxon>
        <taxon>Mycobacteriales</taxon>
        <taxon>Gordoniaceae</taxon>
        <taxon>Gordonia</taxon>
    </lineage>
</organism>
<reference evidence="1" key="1">
    <citation type="journal article" date="2021" name="Nat. Microbiol.">
        <title>Cocultivation of an ultrasmall environmental parasitic bacterium with lytic ability against bacteria associated with wastewater foams.</title>
        <authorList>
            <person name="Batinovic S."/>
            <person name="Rose J.J.A."/>
            <person name="Ratcliffe J."/>
            <person name="Seviour R.J."/>
            <person name="Petrovski S."/>
        </authorList>
    </citation>
    <scope>NUCLEOTIDE SEQUENCE</scope>
    <source>
        <strain evidence="1">CON9</strain>
    </source>
</reference>
<protein>
    <submittedName>
        <fullName evidence="1">Uncharacterized protein</fullName>
    </submittedName>
</protein>
<evidence type="ECO:0000313" key="2">
    <source>
        <dbReference type="Proteomes" id="UP001059836"/>
    </source>
</evidence>
<accession>A0ABX6IMW3</accession>
<sequence length="142" mass="15253">MSFHLPATGGLEIPPADVPGGSFRQITVTASQSPRTLQFPPPPAAVTFTVRNVAPHYPLYEYRYLRVGWRNLASGKTGTVDLRHWRTRPSSTGYPASLQTEASVTTGGGPVVATISVLREQYQSPPTVISVIPGVIALDVAR</sequence>